<accession>A0AAD8MU09</accession>
<dbReference type="Proteomes" id="UP001237642">
    <property type="component" value="Unassembled WGS sequence"/>
</dbReference>
<sequence length="101" mass="11743">MGVKKFKPADVDYLTGILTHWPPHPRRPWYPPPCCRKKYQPRGPSSVVDRVQGRLVFSIAAAVKNDELQLVSWHQNLDDVSYLSRLEFQVASFLYHDDSYI</sequence>
<comment type="caution">
    <text evidence="1">The sequence shown here is derived from an EMBL/GenBank/DDBJ whole genome shotgun (WGS) entry which is preliminary data.</text>
</comment>
<organism evidence="1 2">
    <name type="scientific">Heracleum sosnowskyi</name>
    <dbReference type="NCBI Taxonomy" id="360622"/>
    <lineage>
        <taxon>Eukaryota</taxon>
        <taxon>Viridiplantae</taxon>
        <taxon>Streptophyta</taxon>
        <taxon>Embryophyta</taxon>
        <taxon>Tracheophyta</taxon>
        <taxon>Spermatophyta</taxon>
        <taxon>Magnoliopsida</taxon>
        <taxon>eudicotyledons</taxon>
        <taxon>Gunneridae</taxon>
        <taxon>Pentapetalae</taxon>
        <taxon>asterids</taxon>
        <taxon>campanulids</taxon>
        <taxon>Apiales</taxon>
        <taxon>Apiaceae</taxon>
        <taxon>Apioideae</taxon>
        <taxon>apioid superclade</taxon>
        <taxon>Tordylieae</taxon>
        <taxon>Tordyliinae</taxon>
        <taxon>Heracleum</taxon>
    </lineage>
</organism>
<keyword evidence="2" id="KW-1185">Reference proteome</keyword>
<reference evidence="1" key="1">
    <citation type="submission" date="2023-02" db="EMBL/GenBank/DDBJ databases">
        <title>Genome of toxic invasive species Heracleum sosnowskyi carries increased number of genes despite the absence of recent whole-genome duplications.</title>
        <authorList>
            <person name="Schelkunov M."/>
            <person name="Shtratnikova V."/>
            <person name="Makarenko M."/>
            <person name="Klepikova A."/>
            <person name="Omelchenko D."/>
            <person name="Novikova G."/>
            <person name="Obukhova E."/>
            <person name="Bogdanov V."/>
            <person name="Penin A."/>
            <person name="Logacheva M."/>
        </authorList>
    </citation>
    <scope>NUCLEOTIDE SEQUENCE</scope>
    <source>
        <strain evidence="1">Hsosn_3</strain>
        <tissue evidence="1">Leaf</tissue>
    </source>
</reference>
<reference evidence="1" key="2">
    <citation type="submission" date="2023-05" db="EMBL/GenBank/DDBJ databases">
        <authorList>
            <person name="Schelkunov M.I."/>
        </authorList>
    </citation>
    <scope>NUCLEOTIDE SEQUENCE</scope>
    <source>
        <strain evidence="1">Hsosn_3</strain>
        <tissue evidence="1">Leaf</tissue>
    </source>
</reference>
<protein>
    <submittedName>
        <fullName evidence="1">Uncharacterized protein</fullName>
    </submittedName>
</protein>
<evidence type="ECO:0000313" key="2">
    <source>
        <dbReference type="Proteomes" id="UP001237642"/>
    </source>
</evidence>
<dbReference type="AlphaFoldDB" id="A0AAD8MU09"/>
<evidence type="ECO:0000313" key="1">
    <source>
        <dbReference type="EMBL" id="KAK1383928.1"/>
    </source>
</evidence>
<gene>
    <name evidence="1" type="ORF">POM88_021663</name>
</gene>
<name>A0AAD8MU09_9APIA</name>
<dbReference type="EMBL" id="JAUIZM010000005">
    <property type="protein sequence ID" value="KAK1383928.1"/>
    <property type="molecule type" value="Genomic_DNA"/>
</dbReference>
<proteinExistence type="predicted"/>